<reference evidence="2 3" key="1">
    <citation type="journal article" date="2014" name="Gut Pathog.">
        <title>Gene clusters of Hafnia alvei strain FB1 important in survival and pathogenesis: a draft genome perspective.</title>
        <authorList>
            <person name="Tan J.Y."/>
            <person name="Yin W.F."/>
            <person name="Chan K.G."/>
        </authorList>
    </citation>
    <scope>NUCLEOTIDE SEQUENCE [LARGE SCALE GENOMIC DNA]</scope>
    <source>
        <strain evidence="2 3">FB1</strain>
    </source>
</reference>
<dbReference type="Proteomes" id="UP000029986">
    <property type="component" value="Chromosome"/>
</dbReference>
<dbReference type="RefSeq" id="WP_025799197.1">
    <property type="nucleotide sequence ID" value="NZ_CP009706.1"/>
</dbReference>
<evidence type="ECO:0000313" key="2">
    <source>
        <dbReference type="EMBL" id="AIU74519.1"/>
    </source>
</evidence>
<dbReference type="AlphaFoldDB" id="A0A097R729"/>
<dbReference type="KEGG" id="hav:AT03_20340"/>
<protein>
    <submittedName>
        <fullName evidence="2">Protein TusC</fullName>
    </submittedName>
</protein>
<dbReference type="InterPro" id="IPR017462">
    <property type="entry name" value="Sulphur_relay_TusC/DsrF"/>
</dbReference>
<evidence type="ECO:0000256" key="1">
    <source>
        <dbReference type="ARBA" id="ARBA00005996"/>
    </source>
</evidence>
<dbReference type="eggNOG" id="COG2923">
    <property type="taxonomic scope" value="Bacteria"/>
</dbReference>
<comment type="similarity">
    <text evidence="1">Belongs to the DsrF/TusC family.</text>
</comment>
<dbReference type="InterPro" id="IPR003787">
    <property type="entry name" value="Sulphur_relay_DsrE/F-like"/>
</dbReference>
<dbReference type="EMBL" id="CP009706">
    <property type="protein sequence ID" value="AIU74519.1"/>
    <property type="molecule type" value="Genomic_DNA"/>
</dbReference>
<dbReference type="SUPFAM" id="SSF75169">
    <property type="entry name" value="DsrEFH-like"/>
    <property type="match status" value="1"/>
</dbReference>
<dbReference type="Gene3D" id="3.40.1260.10">
    <property type="entry name" value="DsrEFH-like"/>
    <property type="match status" value="1"/>
</dbReference>
<dbReference type="NCBIfam" id="TIGR03010">
    <property type="entry name" value="sulf_tusC_dsrF"/>
    <property type="match status" value="1"/>
</dbReference>
<keyword evidence="3" id="KW-1185">Reference proteome</keyword>
<proteinExistence type="inferred from homology"/>
<dbReference type="PATRIC" id="fig|1453496.5.peg.4184"/>
<dbReference type="OrthoDB" id="9789418at2"/>
<dbReference type="InterPro" id="IPR027396">
    <property type="entry name" value="DsrEFH-like"/>
</dbReference>
<organism evidence="2 3">
    <name type="scientific">Hafnia alvei FB1</name>
    <dbReference type="NCBI Taxonomy" id="1453496"/>
    <lineage>
        <taxon>Bacteria</taxon>
        <taxon>Pseudomonadati</taxon>
        <taxon>Pseudomonadota</taxon>
        <taxon>Gammaproteobacteria</taxon>
        <taxon>Enterobacterales</taxon>
        <taxon>Hafniaceae</taxon>
        <taxon>Hafnia</taxon>
    </lineage>
</organism>
<sequence length="119" mass="13539">MKRLAFIFTQPPHTSSAGREGLDALLAASAFSEDIQVFFIGDGVFQLLPNQKPAEILCRDYVSTFGVMPLYDIEDVYICSESLRERGLQDNQQWIIDVQLRTAAQIRQNLEQRDVVLTF</sequence>
<dbReference type="PANTHER" id="PTHR38780:SF1">
    <property type="entry name" value="PROTEIN TUSC"/>
    <property type="match status" value="1"/>
</dbReference>
<accession>A0A097R729</accession>
<dbReference type="HOGENOM" id="CLU_155943_1_0_6"/>
<evidence type="ECO:0000313" key="3">
    <source>
        <dbReference type="Proteomes" id="UP000029986"/>
    </source>
</evidence>
<dbReference type="PANTHER" id="PTHR38780">
    <property type="entry name" value="PROTEIN TUSC"/>
    <property type="match status" value="1"/>
</dbReference>
<dbReference type="NCBIfam" id="NF001238">
    <property type="entry name" value="PRK00211.1"/>
    <property type="match status" value="1"/>
</dbReference>
<dbReference type="Pfam" id="PF02635">
    <property type="entry name" value="DsrE"/>
    <property type="match status" value="1"/>
</dbReference>
<gene>
    <name evidence="2" type="ORF">AT03_20340</name>
</gene>
<name>A0A097R729_HAFAL</name>